<sequence length="87" mass="9583">MKSVFAKRSARPDPELLNLKAELLEAQGDLAQAYRQFDQALDPELVESCVYQISAVKARCNYLIRAIKERSPDGLAAAGLEGTATWT</sequence>
<proteinExistence type="predicted"/>
<protein>
    <submittedName>
        <fullName evidence="1">YaaL family protein</fullName>
    </submittedName>
</protein>
<name>A0A9D2LJL8_9FIRM</name>
<evidence type="ECO:0000313" key="2">
    <source>
        <dbReference type="Proteomes" id="UP000823824"/>
    </source>
</evidence>
<evidence type="ECO:0000313" key="1">
    <source>
        <dbReference type="EMBL" id="HJB13767.1"/>
    </source>
</evidence>
<dbReference type="Proteomes" id="UP000823824">
    <property type="component" value="Unassembled WGS sequence"/>
</dbReference>
<organism evidence="1 2">
    <name type="scientific">Candidatus Oscillibacter excrementigallinarum</name>
    <dbReference type="NCBI Taxonomy" id="2838716"/>
    <lineage>
        <taxon>Bacteria</taxon>
        <taxon>Bacillati</taxon>
        <taxon>Bacillota</taxon>
        <taxon>Clostridia</taxon>
        <taxon>Eubacteriales</taxon>
        <taxon>Oscillospiraceae</taxon>
        <taxon>Oscillibacter</taxon>
    </lineage>
</organism>
<reference evidence="1" key="2">
    <citation type="submission" date="2021-04" db="EMBL/GenBank/DDBJ databases">
        <authorList>
            <person name="Gilroy R."/>
        </authorList>
    </citation>
    <scope>NUCLEOTIDE SEQUENCE</scope>
    <source>
        <strain evidence="1">ChiBcec18-1249</strain>
    </source>
</reference>
<accession>A0A9D2LJL8</accession>
<reference evidence="1" key="1">
    <citation type="journal article" date="2021" name="PeerJ">
        <title>Extensive microbial diversity within the chicken gut microbiome revealed by metagenomics and culture.</title>
        <authorList>
            <person name="Gilroy R."/>
            <person name="Ravi A."/>
            <person name="Getino M."/>
            <person name="Pursley I."/>
            <person name="Horton D.L."/>
            <person name="Alikhan N.F."/>
            <person name="Baker D."/>
            <person name="Gharbi K."/>
            <person name="Hall N."/>
            <person name="Watson M."/>
            <person name="Adriaenssens E.M."/>
            <person name="Foster-Nyarko E."/>
            <person name="Jarju S."/>
            <person name="Secka A."/>
            <person name="Antonio M."/>
            <person name="Oren A."/>
            <person name="Chaudhuri R.R."/>
            <person name="La Ragione R."/>
            <person name="Hildebrand F."/>
            <person name="Pallen M.J."/>
        </authorList>
    </citation>
    <scope>NUCLEOTIDE SEQUENCE</scope>
    <source>
        <strain evidence="1">ChiBcec18-1249</strain>
    </source>
</reference>
<dbReference type="EMBL" id="DWZJ01000073">
    <property type="protein sequence ID" value="HJB13767.1"/>
    <property type="molecule type" value="Genomic_DNA"/>
</dbReference>
<comment type="caution">
    <text evidence="1">The sequence shown here is derived from an EMBL/GenBank/DDBJ whole genome shotgun (WGS) entry which is preliminary data.</text>
</comment>
<dbReference type="AlphaFoldDB" id="A0A9D2LJL8"/>
<gene>
    <name evidence="1" type="ORF">H9787_08645</name>
</gene>